<dbReference type="HOGENOM" id="CLU_2016449_0_0_1"/>
<dbReference type="Proteomes" id="UP000022910">
    <property type="component" value="Unassembled WGS sequence"/>
</dbReference>
<dbReference type="GO" id="GO:0005669">
    <property type="term" value="C:transcription factor TFIID complex"/>
    <property type="evidence" value="ECO:0007669"/>
    <property type="project" value="InterPro"/>
</dbReference>
<keyword evidence="4" id="KW-1185">Reference proteome</keyword>
<dbReference type="InterPro" id="IPR041670">
    <property type="entry name" value="Znf-CCHC_6"/>
</dbReference>
<feature type="region of interest" description="Disordered" evidence="1">
    <location>
        <begin position="24"/>
        <end position="87"/>
    </location>
</feature>
<dbReference type="OrthoDB" id="5752at2759"/>
<dbReference type="Pfam" id="PF15288">
    <property type="entry name" value="zf-CCHC_6"/>
    <property type="match status" value="1"/>
</dbReference>
<evidence type="ECO:0000259" key="2">
    <source>
        <dbReference type="Pfam" id="PF15288"/>
    </source>
</evidence>
<sequence length="123" mass="13904">MISPTNDEERNKRLRKRIQDQLAKLRRNQERRQQRKAAREAAKASSTGDSTYGLSNKDKKTDTIRRCGNCGQTGHMKTNKKCPRYGMNAIDPMSPTLAGPSESVADVKTERSRILIKSKAIEK</sequence>
<feature type="compositionally biased region" description="Basic and acidic residues" evidence="1">
    <location>
        <begin position="27"/>
        <end position="42"/>
    </location>
</feature>
<evidence type="ECO:0000256" key="1">
    <source>
        <dbReference type="SAM" id="MobiDB-lite"/>
    </source>
</evidence>
<feature type="compositionally biased region" description="Polar residues" evidence="1">
    <location>
        <begin position="45"/>
        <end position="54"/>
    </location>
</feature>
<comment type="caution">
    <text evidence="3">The sequence shown here is derived from an EMBL/GenBank/DDBJ whole genome shotgun (WGS) entry which is preliminary data.</text>
</comment>
<gene>
    <name evidence="3" type="ORF">RirG_006540</name>
</gene>
<accession>A0A015KC32</accession>
<evidence type="ECO:0000313" key="3">
    <source>
        <dbReference type="EMBL" id="EXX79342.1"/>
    </source>
</evidence>
<dbReference type="AlphaFoldDB" id="A0A015KC32"/>
<dbReference type="InterPro" id="IPR040240">
    <property type="entry name" value="TAF1"/>
</dbReference>
<dbReference type="PANTHER" id="PTHR13900:SF0">
    <property type="entry name" value="TRANSCRIPTION INITIATION FACTOR TFIID SUBUNIT 1"/>
    <property type="match status" value="1"/>
</dbReference>
<organism evidence="3 4">
    <name type="scientific">Rhizophagus irregularis (strain DAOM 197198w)</name>
    <name type="common">Glomus intraradices</name>
    <dbReference type="NCBI Taxonomy" id="1432141"/>
    <lineage>
        <taxon>Eukaryota</taxon>
        <taxon>Fungi</taxon>
        <taxon>Fungi incertae sedis</taxon>
        <taxon>Mucoromycota</taxon>
        <taxon>Glomeromycotina</taxon>
        <taxon>Glomeromycetes</taxon>
        <taxon>Glomerales</taxon>
        <taxon>Glomeraceae</taxon>
        <taxon>Rhizophagus</taxon>
    </lineage>
</organism>
<dbReference type="GO" id="GO:0017025">
    <property type="term" value="F:TBP-class protein binding"/>
    <property type="evidence" value="ECO:0007669"/>
    <property type="project" value="InterPro"/>
</dbReference>
<dbReference type="EMBL" id="JEMT01004110">
    <property type="protein sequence ID" value="EXX79342.1"/>
    <property type="molecule type" value="Genomic_DNA"/>
</dbReference>
<dbReference type="GO" id="GO:0051123">
    <property type="term" value="P:RNA polymerase II preinitiation complex assembly"/>
    <property type="evidence" value="ECO:0007669"/>
    <property type="project" value="TreeGrafter"/>
</dbReference>
<protein>
    <submittedName>
        <fullName evidence="3">Taf1p</fullName>
    </submittedName>
</protein>
<feature type="compositionally biased region" description="Basic and acidic residues" evidence="1">
    <location>
        <begin position="56"/>
        <end position="65"/>
    </location>
</feature>
<dbReference type="GO" id="GO:0004402">
    <property type="term" value="F:histone acetyltransferase activity"/>
    <property type="evidence" value="ECO:0007669"/>
    <property type="project" value="InterPro"/>
</dbReference>
<dbReference type="STRING" id="1432141.A0A015KC32"/>
<evidence type="ECO:0000313" key="4">
    <source>
        <dbReference type="Proteomes" id="UP000022910"/>
    </source>
</evidence>
<proteinExistence type="predicted"/>
<dbReference type="PANTHER" id="PTHR13900">
    <property type="entry name" value="TRANSCRIPTION INITIATION FACTOR TFIID"/>
    <property type="match status" value="1"/>
</dbReference>
<name>A0A015KC32_RHIIW</name>
<reference evidence="3 4" key="1">
    <citation type="submission" date="2014-02" db="EMBL/GenBank/DDBJ databases">
        <title>Single nucleus genome sequencing reveals high similarity among nuclei of an endomycorrhizal fungus.</title>
        <authorList>
            <person name="Lin K."/>
            <person name="Geurts R."/>
            <person name="Zhang Z."/>
            <person name="Limpens E."/>
            <person name="Saunders D.G."/>
            <person name="Mu D."/>
            <person name="Pang E."/>
            <person name="Cao H."/>
            <person name="Cha H."/>
            <person name="Lin T."/>
            <person name="Zhou Q."/>
            <person name="Shang Y."/>
            <person name="Li Y."/>
            <person name="Ivanov S."/>
            <person name="Sharma T."/>
            <person name="Velzen R.V."/>
            <person name="Ruijter N.D."/>
            <person name="Aanen D.K."/>
            <person name="Win J."/>
            <person name="Kamoun S."/>
            <person name="Bisseling T."/>
            <person name="Huang S."/>
        </authorList>
    </citation>
    <scope>NUCLEOTIDE SEQUENCE [LARGE SCALE GENOMIC DNA]</scope>
    <source>
        <strain evidence="4">DAOM197198w</strain>
    </source>
</reference>
<feature type="domain" description="Zinc knuckle" evidence="2">
    <location>
        <begin position="66"/>
        <end position="92"/>
    </location>
</feature>
<dbReference type="GO" id="GO:0016251">
    <property type="term" value="F:RNA polymerase II general transcription initiation factor activity"/>
    <property type="evidence" value="ECO:0007669"/>
    <property type="project" value="InterPro"/>
</dbReference>